<evidence type="ECO:0000256" key="4">
    <source>
        <dbReference type="ARBA" id="ARBA00022597"/>
    </source>
</evidence>
<organism evidence="16 17">
    <name type="scientific">Anaerostipes hominis</name>
    <name type="common">ex Liu et al. 2021</name>
    <dbReference type="NCBI Taxonomy" id="2763018"/>
    <lineage>
        <taxon>Bacteria</taxon>
        <taxon>Bacillati</taxon>
        <taxon>Bacillota</taxon>
        <taxon>Clostridia</taxon>
        <taxon>Lachnospirales</taxon>
        <taxon>Lachnospiraceae</taxon>
        <taxon>Anaerostipes</taxon>
    </lineage>
</organism>
<dbReference type="EMBL" id="JACOOS010000018">
    <property type="protein sequence ID" value="MBC5678585.1"/>
    <property type="molecule type" value="Genomic_DNA"/>
</dbReference>
<feature type="domain" description="PTS EIIA type-1" evidence="13">
    <location>
        <begin position="498"/>
        <end position="602"/>
    </location>
</feature>
<feature type="active site" description="Phosphocysteine intermediate; for EIIB activity" evidence="11">
    <location>
        <position position="26"/>
    </location>
</feature>
<dbReference type="InterPro" id="IPR018113">
    <property type="entry name" value="PTrfase_EIIB_Cys"/>
</dbReference>
<dbReference type="InterPro" id="IPR013013">
    <property type="entry name" value="PTS_EIIC_1"/>
</dbReference>
<name>A0ABR7FTQ3_9FIRM</name>
<dbReference type="PROSITE" id="PS51093">
    <property type="entry name" value="PTS_EIIA_TYPE_1"/>
    <property type="match status" value="1"/>
</dbReference>
<evidence type="ECO:0000256" key="12">
    <source>
        <dbReference type="SAM" id="Phobius"/>
    </source>
</evidence>
<gene>
    <name evidence="16" type="ORF">H8S22_13625</name>
</gene>
<evidence type="ECO:0000256" key="3">
    <source>
        <dbReference type="ARBA" id="ARBA00022475"/>
    </source>
</evidence>
<keyword evidence="3" id="KW-1003">Cell membrane</keyword>
<dbReference type="InterPro" id="IPR036878">
    <property type="entry name" value="Glu_permease_IIB"/>
</dbReference>
<evidence type="ECO:0000256" key="11">
    <source>
        <dbReference type="PROSITE-ProRule" id="PRU00421"/>
    </source>
</evidence>
<comment type="caution">
    <text evidence="16">The sequence shown here is derived from an EMBL/GenBank/DDBJ whole genome shotgun (WGS) entry which is preliminary data.</text>
</comment>
<dbReference type="Pfam" id="PF00358">
    <property type="entry name" value="PTS_EIIA_1"/>
    <property type="match status" value="1"/>
</dbReference>
<dbReference type="PROSITE" id="PS51103">
    <property type="entry name" value="PTS_EIIC_TYPE_1"/>
    <property type="match status" value="1"/>
</dbReference>
<feature type="transmembrane region" description="Helical" evidence="12">
    <location>
        <begin position="240"/>
        <end position="265"/>
    </location>
</feature>
<dbReference type="Gene3D" id="3.30.1360.60">
    <property type="entry name" value="Glucose permease domain IIB"/>
    <property type="match status" value="1"/>
</dbReference>
<keyword evidence="4 16" id="KW-0762">Sugar transport</keyword>
<keyword evidence="9 12" id="KW-1133">Transmembrane helix</keyword>
<dbReference type="PROSITE" id="PS51098">
    <property type="entry name" value="PTS_EIIB_TYPE_1"/>
    <property type="match status" value="1"/>
</dbReference>
<feature type="transmembrane region" description="Helical" evidence="12">
    <location>
        <begin position="99"/>
        <end position="119"/>
    </location>
</feature>
<feature type="domain" description="PTS EIIB type-1" evidence="14">
    <location>
        <begin position="4"/>
        <end position="86"/>
    </location>
</feature>
<proteinExistence type="predicted"/>
<dbReference type="InterPro" id="IPR050558">
    <property type="entry name" value="PTS_Sugar-Specific_Components"/>
</dbReference>
<keyword evidence="5" id="KW-0808">Transferase</keyword>
<feature type="transmembrane region" description="Helical" evidence="12">
    <location>
        <begin position="211"/>
        <end position="228"/>
    </location>
</feature>
<keyword evidence="10 12" id="KW-0472">Membrane</keyword>
<evidence type="ECO:0000313" key="17">
    <source>
        <dbReference type="Proteomes" id="UP000635828"/>
    </source>
</evidence>
<sequence>MDYKALGHELIKLVGGKDNISRLTHCATRLRFEFYDKNKVDLKRIENTPGVINVVDKGGQFQVVIGNEVQTTFRVIVDEMGDQAASNGKEEKKEDKGSIVNRIISVISTTFTPVIPALIGGGMMKAVLSILVLLNLVDTTGTTYGIINFISDAPFYFMPVLLAYGAAIKFNCSPILAMTMACALLHPTWSGFVAAGEAISFFGIPVTLVDYSYSVIPIILGVWILSYVEKFAEKYSPSIIKFFIKPLIIMFVSIPIGLLIVGPFGNLLNDMVQAGADFINGKASWLIPMLMGAFQPFLVLTGTAWAMTPIATVQITNVGFETVNGPGMLASNIAQGAAALAVAVKTKNRQLKQLASSSGFTGVMGITEPCLYGVNLKLKRPFIASMIGGGIGGIYAGLSGLVRYSFVSPGLAAIPAFIGENPMNVVHALITIVISFAAGFAASWILGFDDPEEESPVKDNISSESEKLQDVTVKSEIKGEIVYAPIKGRVIPLEEVPDEVFSNGILGKGAAIVPEEGCVYAPFDGKIASVFDTKHAICLVSDDGMELLIHVGIDTVNLEGKPFTAVKDAGDRIKKGEKLLEFNIEEIKKAGYETVTPVLVGNTDNYKEIVPIREGEINPTEEFIHVIA</sequence>
<dbReference type="Gene3D" id="2.70.70.10">
    <property type="entry name" value="Glucose Permease (Domain IIA)"/>
    <property type="match status" value="1"/>
</dbReference>
<dbReference type="InterPro" id="IPR011055">
    <property type="entry name" value="Dup_hybrid_motif"/>
</dbReference>
<keyword evidence="6" id="KW-0598">Phosphotransferase system</keyword>
<dbReference type="NCBIfam" id="TIGR00830">
    <property type="entry name" value="PTBA"/>
    <property type="match status" value="1"/>
</dbReference>
<keyword evidence="7 12" id="KW-0812">Transmembrane</keyword>
<dbReference type="InterPro" id="IPR003352">
    <property type="entry name" value="PTS_EIIC"/>
</dbReference>
<dbReference type="InterPro" id="IPR001996">
    <property type="entry name" value="PTS_IIB_1"/>
</dbReference>
<evidence type="ECO:0000256" key="6">
    <source>
        <dbReference type="ARBA" id="ARBA00022683"/>
    </source>
</evidence>
<evidence type="ECO:0000256" key="10">
    <source>
        <dbReference type="ARBA" id="ARBA00023136"/>
    </source>
</evidence>
<feature type="domain" description="PTS EIIC type-1" evidence="15">
    <location>
        <begin position="105"/>
        <end position="462"/>
    </location>
</feature>
<evidence type="ECO:0000256" key="7">
    <source>
        <dbReference type="ARBA" id="ARBA00022692"/>
    </source>
</evidence>
<evidence type="ECO:0000256" key="2">
    <source>
        <dbReference type="ARBA" id="ARBA00022448"/>
    </source>
</evidence>
<comment type="subcellular location">
    <subcellularLocation>
        <location evidence="1">Cell membrane</location>
        <topology evidence="1">Multi-pass membrane protein</topology>
    </subcellularLocation>
</comment>
<dbReference type="RefSeq" id="WP_095142955.1">
    <property type="nucleotide sequence ID" value="NZ_JACOOS010000018.1"/>
</dbReference>
<evidence type="ECO:0000259" key="15">
    <source>
        <dbReference type="PROSITE" id="PS51103"/>
    </source>
</evidence>
<keyword evidence="17" id="KW-1185">Reference proteome</keyword>
<evidence type="ECO:0000256" key="1">
    <source>
        <dbReference type="ARBA" id="ARBA00004651"/>
    </source>
</evidence>
<accession>A0ABR7FTQ3</accession>
<dbReference type="Proteomes" id="UP000635828">
    <property type="component" value="Unassembled WGS sequence"/>
</dbReference>
<dbReference type="Pfam" id="PF00367">
    <property type="entry name" value="PTS_EIIB"/>
    <property type="match status" value="1"/>
</dbReference>
<dbReference type="PROSITE" id="PS00371">
    <property type="entry name" value="PTS_EIIA_TYPE_1_HIS"/>
    <property type="match status" value="1"/>
</dbReference>
<protein>
    <submittedName>
        <fullName evidence="16">PTS glucose transporter subunit IIA</fullName>
    </submittedName>
</protein>
<evidence type="ECO:0000256" key="5">
    <source>
        <dbReference type="ARBA" id="ARBA00022679"/>
    </source>
</evidence>
<dbReference type="SUPFAM" id="SSF51261">
    <property type="entry name" value="Duplicated hybrid motif"/>
    <property type="match status" value="1"/>
</dbReference>
<feature type="transmembrane region" description="Helical" evidence="12">
    <location>
        <begin position="426"/>
        <end position="448"/>
    </location>
</feature>
<evidence type="ECO:0000259" key="13">
    <source>
        <dbReference type="PROSITE" id="PS51093"/>
    </source>
</evidence>
<dbReference type="InterPro" id="IPR011297">
    <property type="entry name" value="PTS_IIABC_b_glu"/>
</dbReference>
<dbReference type="NCBIfam" id="TIGR01995">
    <property type="entry name" value="PTS-II-ABC-beta"/>
    <property type="match status" value="1"/>
</dbReference>
<dbReference type="InterPro" id="IPR001127">
    <property type="entry name" value="PTS_EIIA_1_perm"/>
</dbReference>
<feature type="transmembrane region" description="Helical" evidence="12">
    <location>
        <begin position="382"/>
        <end position="406"/>
    </location>
</feature>
<keyword evidence="8" id="KW-0418">Kinase</keyword>
<evidence type="ECO:0000256" key="8">
    <source>
        <dbReference type="ARBA" id="ARBA00022777"/>
    </source>
</evidence>
<reference evidence="16 17" key="1">
    <citation type="submission" date="2020-08" db="EMBL/GenBank/DDBJ databases">
        <title>Genome public.</title>
        <authorList>
            <person name="Liu C."/>
            <person name="Sun Q."/>
        </authorList>
    </citation>
    <scope>NUCLEOTIDE SEQUENCE [LARGE SCALE GENOMIC DNA]</scope>
    <source>
        <strain evidence="16 17">NSJ-7</strain>
    </source>
</reference>
<dbReference type="SUPFAM" id="SSF55604">
    <property type="entry name" value="Glucose permease domain IIB"/>
    <property type="match status" value="1"/>
</dbReference>
<dbReference type="PANTHER" id="PTHR30175:SF1">
    <property type="entry name" value="PTS SYSTEM ARBUTIN-, CELLOBIOSE-, AND SALICIN-SPECIFIC EIIBC COMPONENT-RELATED"/>
    <property type="match status" value="1"/>
</dbReference>
<dbReference type="Pfam" id="PF02378">
    <property type="entry name" value="PTS_EIIC"/>
    <property type="match status" value="1"/>
</dbReference>
<keyword evidence="2" id="KW-0813">Transport</keyword>
<evidence type="ECO:0000259" key="14">
    <source>
        <dbReference type="PROSITE" id="PS51098"/>
    </source>
</evidence>
<dbReference type="CDD" id="cd00212">
    <property type="entry name" value="PTS_IIB_glc"/>
    <property type="match status" value="1"/>
</dbReference>
<dbReference type="PANTHER" id="PTHR30175">
    <property type="entry name" value="PHOSPHOTRANSFERASE SYSTEM TRANSPORT PROTEIN"/>
    <property type="match status" value="1"/>
</dbReference>
<feature type="transmembrane region" description="Helical" evidence="12">
    <location>
        <begin position="285"/>
        <end position="307"/>
    </location>
</feature>
<evidence type="ECO:0000313" key="16">
    <source>
        <dbReference type="EMBL" id="MBC5678585.1"/>
    </source>
</evidence>
<evidence type="ECO:0000256" key="9">
    <source>
        <dbReference type="ARBA" id="ARBA00022989"/>
    </source>
</evidence>